<evidence type="ECO:0000256" key="1">
    <source>
        <dbReference type="ARBA" id="ARBA00011073"/>
    </source>
</evidence>
<dbReference type="Gene3D" id="3.40.50.200">
    <property type="entry name" value="Peptidase S8/S53 domain"/>
    <property type="match status" value="1"/>
</dbReference>
<name>A0A6N7QCC2_9XANT</name>
<reference evidence="9" key="2">
    <citation type="journal article" date="2020" name="Plant Dis.">
        <title>A Grain Rot of Rice in Iran Caused by a Xanthomonas Strain Closely Related to X. sacchari.</title>
        <authorList>
            <person name="Mirghasempour S.A."/>
            <person name="Huang S."/>
            <person name="Studholme D.J."/>
            <person name="Brady C.L."/>
        </authorList>
    </citation>
    <scope>NUCLEOTIDE SEQUENCE</scope>
    <source>
        <strain evidence="9">SAM114</strain>
    </source>
</reference>
<reference evidence="10 11" key="1">
    <citation type="submission" date="2019-11" db="EMBL/GenBank/DDBJ databases">
        <title>First report of rice panicle blight caused by Xanthomonas sp. in Iran.</title>
        <authorList>
            <person name="Mirghasempour S.A."/>
            <person name="Huang S."/>
            <person name="Brady C.L."/>
            <person name="Studholme D.J."/>
        </authorList>
    </citation>
    <scope>NUCLEOTIDE SEQUENCE [LARGE SCALE GENOMIC DNA]</scope>
    <source>
        <strain evidence="8 11">ASD011</strain>
        <strain evidence="10">SAM114</strain>
    </source>
</reference>
<organism evidence="8 11">
    <name type="scientific">Xanthomonas sontii</name>
    <dbReference type="NCBI Taxonomy" id="2650745"/>
    <lineage>
        <taxon>Bacteria</taxon>
        <taxon>Pseudomonadati</taxon>
        <taxon>Pseudomonadota</taxon>
        <taxon>Gammaproteobacteria</taxon>
        <taxon>Lysobacterales</taxon>
        <taxon>Lysobacteraceae</taxon>
        <taxon>Xanthomonas</taxon>
    </lineage>
</organism>
<feature type="active site" description="Charge relay system" evidence="5 6">
    <location>
        <position position="349"/>
    </location>
</feature>
<dbReference type="GO" id="GO:0006508">
    <property type="term" value="P:proteolysis"/>
    <property type="evidence" value="ECO:0007669"/>
    <property type="project" value="UniProtKB-KW"/>
</dbReference>
<gene>
    <name evidence="8" type="ORF">GIY21_17185</name>
    <name evidence="9" type="ORF">GIY22_17205</name>
</gene>
<dbReference type="PROSITE" id="PS00137">
    <property type="entry name" value="SUBTILASE_HIS"/>
    <property type="match status" value="1"/>
</dbReference>
<dbReference type="EMBL" id="WJPM01000017">
    <property type="protein sequence ID" value="MRH76365.1"/>
    <property type="molecule type" value="Genomic_DNA"/>
</dbReference>
<dbReference type="InterPro" id="IPR023828">
    <property type="entry name" value="Peptidase_S8_Ser-AS"/>
</dbReference>
<dbReference type="PROSITE" id="PS00138">
    <property type="entry name" value="SUBTILASE_SER"/>
    <property type="match status" value="1"/>
</dbReference>
<keyword evidence="2 6" id="KW-0645">Protease</keyword>
<feature type="domain" description="Peptidase S8/S53" evidence="7">
    <location>
        <begin position="92"/>
        <end position="395"/>
    </location>
</feature>
<comment type="similarity">
    <text evidence="1 6">Belongs to the peptidase S8 family.</text>
</comment>
<feature type="active site" description="Charge relay system" evidence="5 6">
    <location>
        <position position="140"/>
    </location>
</feature>
<accession>A0A6N7QCC2</accession>
<sequence>MRNEHHEAVVSFFRMTGRQGVAHQRKGVSRMSVTMFAKKRLSALVRLGALIGLALSSSVHAQAPTNDPLSAQQWNLSAIRAPQAWALAPANGQKIRIATIDSGYSGHPDITWAQDGSGKDFYLAGSSDAYDGKEAGDFSHGTHVAGIIAAKTQNGQGIAAVCPQCEILSRRVDSGLTDDVLAGAIKQAVQSGARVINLSLAEANSACSNYQYTNRAIAQAHAAGVSIVASAGNHNSPGIIYDQAASASWVDVANVRPASCPEVISVGATDQMNLEAPYTNGGASLTLMAPGGGATRDEGVYGAGVGDCPAIINPISQGNSTTRVGVLSTWAVSNGSGLTSCYRYLSGTSMSAPHVSGVIGLMLSVNPALTPDQIKSILQSTATPMSCANNRCGAGLLNAEAAVNWARSMAGNGKIPGACLYNFGGDSLQVAACKLGTMDEAPDGTESATAYGHLWKFNSQGQAVARPMPLSSVSRYATGSGPCTAQFVSRQDICKFETRAEVNYPGVGYLESITAYGRYWNFDANGQPFGPQGGELKDVPRYAAGPCQGKNPCVFDTRSLVVFPEWGGLVESVNAYGQYWMWDANGNLLASGPLQSVARYQQICNYGPAGTPCKFDTRELKSNRHEVITAYGRYFEFNGETLIQNTALADMARFN</sequence>
<protein>
    <submittedName>
        <fullName evidence="8">S8 family serine peptidase</fullName>
    </submittedName>
</protein>
<dbReference type="PANTHER" id="PTHR43806:SF11">
    <property type="entry name" value="CEREVISIN-RELATED"/>
    <property type="match status" value="1"/>
</dbReference>
<dbReference type="InterPro" id="IPR036852">
    <property type="entry name" value="Peptidase_S8/S53_dom_sf"/>
</dbReference>
<evidence type="ECO:0000256" key="5">
    <source>
        <dbReference type="PIRSR" id="PIRSR615500-1"/>
    </source>
</evidence>
<proteinExistence type="inferred from homology"/>
<feature type="active site" description="Charge relay system" evidence="5 6">
    <location>
        <position position="101"/>
    </location>
</feature>
<evidence type="ECO:0000256" key="3">
    <source>
        <dbReference type="ARBA" id="ARBA00022801"/>
    </source>
</evidence>
<dbReference type="SUPFAM" id="SSF52743">
    <property type="entry name" value="Subtilisin-like"/>
    <property type="match status" value="1"/>
</dbReference>
<evidence type="ECO:0000313" key="10">
    <source>
        <dbReference type="Proteomes" id="UP000437931"/>
    </source>
</evidence>
<keyword evidence="4 6" id="KW-0720">Serine protease</keyword>
<dbReference type="InterPro" id="IPR015500">
    <property type="entry name" value="Peptidase_S8_subtilisin-rel"/>
</dbReference>
<dbReference type="GO" id="GO:0004252">
    <property type="term" value="F:serine-type endopeptidase activity"/>
    <property type="evidence" value="ECO:0007669"/>
    <property type="project" value="UniProtKB-UniRule"/>
</dbReference>
<dbReference type="Proteomes" id="UP000437931">
    <property type="component" value="Unassembled WGS sequence"/>
</dbReference>
<keyword evidence="10" id="KW-1185">Reference proteome</keyword>
<dbReference type="PROSITE" id="PS51892">
    <property type="entry name" value="SUBTILASE"/>
    <property type="match status" value="1"/>
</dbReference>
<dbReference type="PANTHER" id="PTHR43806">
    <property type="entry name" value="PEPTIDASE S8"/>
    <property type="match status" value="1"/>
</dbReference>
<evidence type="ECO:0000313" key="11">
    <source>
        <dbReference type="Proteomes" id="UP000439314"/>
    </source>
</evidence>
<dbReference type="Pfam" id="PF00082">
    <property type="entry name" value="Peptidase_S8"/>
    <property type="match status" value="1"/>
</dbReference>
<dbReference type="Proteomes" id="UP000439314">
    <property type="component" value="Unassembled WGS sequence"/>
</dbReference>
<evidence type="ECO:0000256" key="6">
    <source>
        <dbReference type="PROSITE-ProRule" id="PRU01240"/>
    </source>
</evidence>
<evidence type="ECO:0000313" key="8">
    <source>
        <dbReference type="EMBL" id="MRH02033.1"/>
    </source>
</evidence>
<evidence type="ECO:0000256" key="2">
    <source>
        <dbReference type="ARBA" id="ARBA00022670"/>
    </source>
</evidence>
<dbReference type="InterPro" id="IPR000209">
    <property type="entry name" value="Peptidase_S8/S53_dom"/>
</dbReference>
<dbReference type="InterPro" id="IPR022398">
    <property type="entry name" value="Peptidase_S8_His-AS"/>
</dbReference>
<dbReference type="PRINTS" id="PR00723">
    <property type="entry name" value="SUBTILISIN"/>
</dbReference>
<comment type="caution">
    <text evidence="8">The sequence shown here is derived from an EMBL/GenBank/DDBJ whole genome shotgun (WGS) entry which is preliminary data.</text>
</comment>
<evidence type="ECO:0000256" key="4">
    <source>
        <dbReference type="ARBA" id="ARBA00022825"/>
    </source>
</evidence>
<dbReference type="AlphaFoldDB" id="A0A6N7QCC2"/>
<dbReference type="InterPro" id="IPR050131">
    <property type="entry name" value="Peptidase_S8_subtilisin-like"/>
</dbReference>
<evidence type="ECO:0000259" key="7">
    <source>
        <dbReference type="Pfam" id="PF00082"/>
    </source>
</evidence>
<dbReference type="EMBL" id="WJPN01000017">
    <property type="protein sequence ID" value="MRH02033.1"/>
    <property type="molecule type" value="Genomic_DNA"/>
</dbReference>
<evidence type="ECO:0000313" key="9">
    <source>
        <dbReference type="EMBL" id="MRH76365.1"/>
    </source>
</evidence>
<keyword evidence="3 6" id="KW-0378">Hydrolase</keyword>